<sequence>MWDEAVSVVASVAACFGAEASDMEPVTCRSDVEDLTAVVGAAVGARDVLQLRLVAALARHQAHGRSLPLRTAVARVAARHLPLGNSHGYFS</sequence>
<evidence type="ECO:0000313" key="1">
    <source>
        <dbReference type="EMBL" id="CAG7609189.1"/>
    </source>
</evidence>
<evidence type="ECO:0000313" key="2">
    <source>
        <dbReference type="Proteomes" id="UP001153328"/>
    </source>
</evidence>
<gene>
    <name evidence="1" type="ORF">SBRY_11221</name>
</gene>
<dbReference type="EMBL" id="CAJVAX010000001">
    <property type="protein sequence ID" value="CAG7609189.1"/>
    <property type="molecule type" value="Genomic_DNA"/>
</dbReference>
<proteinExistence type="predicted"/>
<keyword evidence="2" id="KW-1185">Reference proteome</keyword>
<accession>A0A9W4GXK8</accession>
<dbReference type="AlphaFoldDB" id="A0A9W4GXK8"/>
<comment type="caution">
    <text evidence="1">The sequence shown here is derived from an EMBL/GenBank/DDBJ whole genome shotgun (WGS) entry which is preliminary data.</text>
</comment>
<reference evidence="1" key="1">
    <citation type="submission" date="2021-06" db="EMBL/GenBank/DDBJ databases">
        <authorList>
            <person name="Arsene-Ploetze F."/>
        </authorList>
    </citation>
    <scope>NUCLEOTIDE SEQUENCE</scope>
    <source>
        <strain evidence="1">SBRY1</strain>
    </source>
</reference>
<dbReference type="Proteomes" id="UP001153328">
    <property type="component" value="Unassembled WGS sequence"/>
</dbReference>
<protein>
    <submittedName>
        <fullName evidence="1">Uncharacterized protein</fullName>
    </submittedName>
</protein>
<organism evidence="1 2">
    <name type="scientific">Actinacidiphila bryophytorum</name>
    <dbReference type="NCBI Taxonomy" id="1436133"/>
    <lineage>
        <taxon>Bacteria</taxon>
        <taxon>Bacillati</taxon>
        <taxon>Actinomycetota</taxon>
        <taxon>Actinomycetes</taxon>
        <taxon>Kitasatosporales</taxon>
        <taxon>Streptomycetaceae</taxon>
        <taxon>Actinacidiphila</taxon>
    </lineage>
</organism>
<name>A0A9W4GXK8_9ACTN</name>